<comment type="similarity">
    <text evidence="1">Belongs to the outer membrane porin (Opr) (TC 1.B.25) family.</text>
</comment>
<dbReference type="GO" id="GO:0015288">
    <property type="term" value="F:porin activity"/>
    <property type="evidence" value="ECO:0007669"/>
    <property type="project" value="TreeGrafter"/>
</dbReference>
<dbReference type="PANTHER" id="PTHR34596">
    <property type="entry name" value="CHITOPORIN"/>
    <property type="match status" value="1"/>
</dbReference>
<dbReference type="EMBL" id="QJRG01000048">
    <property type="protein sequence ID" value="RWU19233.1"/>
    <property type="molecule type" value="Genomic_DNA"/>
</dbReference>
<evidence type="ECO:0000256" key="2">
    <source>
        <dbReference type="ARBA" id="ARBA00022448"/>
    </source>
</evidence>
<name>A0A443ZJZ3_9PSED</name>
<sequence>MDTCMTFLSTSRPLVIACVTVFPLLSTAGEHGFIEDSELLLSTRSVVLNNQIKGDGHDRRPNNRRDPRDVSLGLKANFTSGFTQGTLGLGIDAFAYSGFKLDGGDGHAGYGTVQMNKQGEAQRSFGRAGALVKARYAQTQLRYGQMQVTNPVFATSDTRVFPSTATGFLLSSEDLDGVLLEGGHFTAGTEPSSTSSKGGLWANYANIQTRAVDFAGARYALNDQWSMSLYGADFQELWHQYYVGSTYRWTLDPASRIDLDVNAYQTNDAGQARAGEIDTTAFSTQVAYSWLNHKLSLGFQRIIGDTPFDYIGFGNNGSGAFGNSIYLSNPVMASDFNGPNEKSWQLRYDLDMAPYGLPGLSFMGRYVYGYDISRSPNPNYQAWSAADDAQHQELDLEARYVVQSGTAKGMKVRLREGYHNAMRGQPDGDISMHMLIVEWPLRLF</sequence>
<keyword evidence="2" id="KW-0813">Transport</keyword>
<dbReference type="InterPro" id="IPR005318">
    <property type="entry name" value="OM_porin_bac"/>
</dbReference>
<dbReference type="PANTHER" id="PTHR34596:SF2">
    <property type="entry name" value="CHITOPORIN"/>
    <property type="match status" value="1"/>
</dbReference>
<evidence type="ECO:0000256" key="1">
    <source>
        <dbReference type="ARBA" id="ARBA00009075"/>
    </source>
</evidence>
<keyword evidence="3" id="KW-0732">Signal</keyword>
<accession>A0A443ZJZ3</accession>
<dbReference type="InterPro" id="IPR023614">
    <property type="entry name" value="Porin_dom_sf"/>
</dbReference>
<organism evidence="4 5">
    <name type="scientific">Pseudomonas alkylphenolica</name>
    <dbReference type="NCBI Taxonomy" id="237609"/>
    <lineage>
        <taxon>Bacteria</taxon>
        <taxon>Pseudomonadati</taxon>
        <taxon>Pseudomonadota</taxon>
        <taxon>Gammaproteobacteria</taxon>
        <taxon>Pseudomonadales</taxon>
        <taxon>Pseudomonadaceae</taxon>
        <taxon>Pseudomonas</taxon>
    </lineage>
</organism>
<dbReference type="OrthoDB" id="6759120at2"/>
<dbReference type="GO" id="GO:0016020">
    <property type="term" value="C:membrane"/>
    <property type="evidence" value="ECO:0007669"/>
    <property type="project" value="InterPro"/>
</dbReference>
<gene>
    <name evidence="4" type="ORF">DM813_23290</name>
</gene>
<reference evidence="4 5" key="1">
    <citation type="submission" date="2018-06" db="EMBL/GenBank/DDBJ databases">
        <title>Bacteria isolated from soil of Wuhan.</title>
        <authorList>
            <person name="Wei X."/>
            <person name="Chunhua H."/>
        </authorList>
    </citation>
    <scope>NUCLEOTIDE SEQUENCE [LARGE SCALE GENOMIC DNA]</scope>
    <source>
        <strain evidence="5">xwS2</strain>
    </source>
</reference>
<protein>
    <submittedName>
        <fullName evidence="4">Outer membrane porin, OprD family</fullName>
    </submittedName>
</protein>
<comment type="caution">
    <text evidence="4">The sequence shown here is derived from an EMBL/GenBank/DDBJ whole genome shotgun (WGS) entry which is preliminary data.</text>
</comment>
<dbReference type="Proteomes" id="UP000288983">
    <property type="component" value="Unassembled WGS sequence"/>
</dbReference>
<evidence type="ECO:0000313" key="5">
    <source>
        <dbReference type="Proteomes" id="UP000288983"/>
    </source>
</evidence>
<proteinExistence type="inferred from homology"/>
<dbReference type="AlphaFoldDB" id="A0A443ZJZ3"/>
<dbReference type="Gene3D" id="2.40.160.10">
    <property type="entry name" value="Porin"/>
    <property type="match status" value="1"/>
</dbReference>
<evidence type="ECO:0000256" key="3">
    <source>
        <dbReference type="ARBA" id="ARBA00022729"/>
    </source>
</evidence>
<dbReference type="Pfam" id="PF03573">
    <property type="entry name" value="OprD"/>
    <property type="match status" value="1"/>
</dbReference>
<evidence type="ECO:0000313" key="4">
    <source>
        <dbReference type="EMBL" id="RWU19233.1"/>
    </source>
</evidence>